<protein>
    <recommendedName>
        <fullName evidence="3">RNase H type-1 domain-containing protein</fullName>
    </recommendedName>
</protein>
<reference evidence="1 2" key="1">
    <citation type="submission" date="2023-07" db="EMBL/GenBank/DDBJ databases">
        <title>Genomic Encyclopedia of Type Strains, Phase IV (KMG-IV): sequencing the most valuable type-strain genomes for metagenomic binning, comparative biology and taxonomic classification.</title>
        <authorList>
            <person name="Goeker M."/>
        </authorList>
    </citation>
    <scope>NUCLEOTIDE SEQUENCE [LARGE SCALE GENOMIC DNA]</scope>
    <source>
        <strain evidence="1 2">DSM 19598</strain>
    </source>
</reference>
<keyword evidence="2" id="KW-1185">Reference proteome</keyword>
<organism evidence="1 2">
    <name type="scientific">Mesobacillus stamsii</name>
    <dbReference type="NCBI Taxonomy" id="225347"/>
    <lineage>
        <taxon>Bacteria</taxon>
        <taxon>Bacillati</taxon>
        <taxon>Bacillota</taxon>
        <taxon>Bacilli</taxon>
        <taxon>Bacillales</taxon>
        <taxon>Bacillaceae</taxon>
        <taxon>Mesobacillus</taxon>
    </lineage>
</organism>
<gene>
    <name evidence="1" type="ORF">J2S25_003201</name>
</gene>
<dbReference type="RefSeq" id="WP_307192336.1">
    <property type="nucleotide sequence ID" value="NZ_JAUSUN010000023.1"/>
</dbReference>
<dbReference type="Proteomes" id="UP001242313">
    <property type="component" value="Unassembled WGS sequence"/>
</dbReference>
<evidence type="ECO:0008006" key="3">
    <source>
        <dbReference type="Google" id="ProtNLM"/>
    </source>
</evidence>
<dbReference type="Gene3D" id="3.30.420.10">
    <property type="entry name" value="Ribonuclease H-like superfamily/Ribonuclease H"/>
    <property type="match status" value="1"/>
</dbReference>
<dbReference type="EMBL" id="JAUSUN010000023">
    <property type="protein sequence ID" value="MDQ0414989.1"/>
    <property type="molecule type" value="Genomic_DNA"/>
</dbReference>
<evidence type="ECO:0000313" key="1">
    <source>
        <dbReference type="EMBL" id="MDQ0414989.1"/>
    </source>
</evidence>
<evidence type="ECO:0000313" key="2">
    <source>
        <dbReference type="Proteomes" id="UP001242313"/>
    </source>
</evidence>
<name>A0ABU0FYK1_9BACI</name>
<sequence>MKSKGNSKRVEDLNFWTGFEDNVPQEIRDLIFEQYLGEDLYVYCDASIKNRLQSVACIFVHNASTVLIKKMVYPPPDCLDKSFFGEMGAVVYALKNFSKHMMPSCKSVTICSDVSSMEQWVDGRASFKNHNLQKMQNEMILLYEKVKLQNPDISIEVKYLLEEHKNYHPFYKAVHNAARSVLRRNR</sequence>
<dbReference type="InterPro" id="IPR036397">
    <property type="entry name" value="RNaseH_sf"/>
</dbReference>
<comment type="caution">
    <text evidence="1">The sequence shown here is derived from an EMBL/GenBank/DDBJ whole genome shotgun (WGS) entry which is preliminary data.</text>
</comment>
<accession>A0ABU0FYK1</accession>
<proteinExistence type="predicted"/>